<dbReference type="SMART" id="SM00906">
    <property type="entry name" value="Fungal_trans"/>
    <property type="match status" value="1"/>
</dbReference>
<evidence type="ECO:0000256" key="1">
    <source>
        <dbReference type="ARBA" id="ARBA00004123"/>
    </source>
</evidence>
<dbReference type="Proteomes" id="UP001271007">
    <property type="component" value="Unassembled WGS sequence"/>
</dbReference>
<accession>A0AAJ0DGI9</accession>
<sequence length="366" mass="40387">MAACVGQRRSTPGSSAIFTAGSDVAGKAIRDALSVLDITVFNRTSLFTIQVLLTVVLGLQRLQPGCEMARNLLAVASRMALSLSMHRSNEVDTSFDDRMEMLRVFWCVYMLDVETAMCDKMPPCIHDDDIDWLLIEPPKFTYGGHGIVQSSTGVTLSLYSARQRLARIAGLILNEVYTSRGRHLPSNLRDETARRLNAKLQDWKAEWFAYGRATEVSQEWQESVLVHIANLQFTFFQCLLRANPDMASTAVDVCNIVKDGDDLPLIPTHCLDAARGALRLAMAIRNGEAAYISNAMQYTIPAMVLLLNSSTVTPLQQDRASDLALAKTALDVVVHFVERGGVTELSTTLEACQTLWSMATLHESPC</sequence>
<evidence type="ECO:0000256" key="2">
    <source>
        <dbReference type="ARBA" id="ARBA00022723"/>
    </source>
</evidence>
<evidence type="ECO:0000313" key="6">
    <source>
        <dbReference type="EMBL" id="KAK3049476.1"/>
    </source>
</evidence>
<protein>
    <recommendedName>
        <fullName evidence="5">Xylanolytic transcriptional activator regulatory domain-containing protein</fullName>
    </recommendedName>
</protein>
<evidence type="ECO:0000313" key="7">
    <source>
        <dbReference type="Proteomes" id="UP001271007"/>
    </source>
</evidence>
<dbReference type="PANTHER" id="PTHR46910:SF3">
    <property type="entry name" value="HALOTOLERANCE PROTEIN 9-RELATED"/>
    <property type="match status" value="1"/>
</dbReference>
<name>A0AAJ0DGI9_9PEZI</name>
<evidence type="ECO:0000256" key="3">
    <source>
        <dbReference type="ARBA" id="ARBA00023125"/>
    </source>
</evidence>
<dbReference type="GO" id="GO:0006351">
    <property type="term" value="P:DNA-templated transcription"/>
    <property type="evidence" value="ECO:0007669"/>
    <property type="project" value="InterPro"/>
</dbReference>
<comment type="caution">
    <text evidence="6">The sequence shown here is derived from an EMBL/GenBank/DDBJ whole genome shotgun (WGS) entry which is preliminary data.</text>
</comment>
<reference evidence="6" key="1">
    <citation type="submission" date="2023-04" db="EMBL/GenBank/DDBJ databases">
        <title>Black Yeasts Isolated from many extreme environments.</title>
        <authorList>
            <person name="Coleine C."/>
            <person name="Stajich J.E."/>
            <person name="Selbmann L."/>
        </authorList>
    </citation>
    <scope>NUCLEOTIDE SEQUENCE</scope>
    <source>
        <strain evidence="6">CCFEE 5312</strain>
    </source>
</reference>
<proteinExistence type="predicted"/>
<evidence type="ECO:0000259" key="5">
    <source>
        <dbReference type="SMART" id="SM00906"/>
    </source>
</evidence>
<keyword evidence="4" id="KW-0539">Nucleus</keyword>
<feature type="domain" description="Xylanolytic transcriptional activator regulatory" evidence="5">
    <location>
        <begin position="69"/>
        <end position="140"/>
    </location>
</feature>
<dbReference type="InterPro" id="IPR007219">
    <property type="entry name" value="XnlR_reg_dom"/>
</dbReference>
<keyword evidence="3" id="KW-0238">DNA-binding</keyword>
<dbReference type="GO" id="GO:0003677">
    <property type="term" value="F:DNA binding"/>
    <property type="evidence" value="ECO:0007669"/>
    <property type="project" value="UniProtKB-KW"/>
</dbReference>
<comment type="subcellular location">
    <subcellularLocation>
        <location evidence="1">Nucleus</location>
    </subcellularLocation>
</comment>
<organism evidence="6 7">
    <name type="scientific">Extremus antarcticus</name>
    <dbReference type="NCBI Taxonomy" id="702011"/>
    <lineage>
        <taxon>Eukaryota</taxon>
        <taxon>Fungi</taxon>
        <taxon>Dikarya</taxon>
        <taxon>Ascomycota</taxon>
        <taxon>Pezizomycotina</taxon>
        <taxon>Dothideomycetes</taxon>
        <taxon>Dothideomycetidae</taxon>
        <taxon>Mycosphaerellales</taxon>
        <taxon>Extremaceae</taxon>
        <taxon>Extremus</taxon>
    </lineage>
</organism>
<keyword evidence="7" id="KW-1185">Reference proteome</keyword>
<keyword evidence="2" id="KW-0479">Metal-binding</keyword>
<dbReference type="GO" id="GO:0003700">
    <property type="term" value="F:DNA-binding transcription factor activity"/>
    <property type="evidence" value="ECO:0007669"/>
    <property type="project" value="InterPro"/>
</dbReference>
<dbReference type="GO" id="GO:0005634">
    <property type="term" value="C:nucleus"/>
    <property type="evidence" value="ECO:0007669"/>
    <property type="project" value="UniProtKB-SubCell"/>
</dbReference>
<dbReference type="Pfam" id="PF04082">
    <property type="entry name" value="Fungal_trans"/>
    <property type="match status" value="1"/>
</dbReference>
<dbReference type="AlphaFoldDB" id="A0AAJ0DGI9"/>
<dbReference type="EMBL" id="JAWDJX010000039">
    <property type="protein sequence ID" value="KAK3049476.1"/>
    <property type="molecule type" value="Genomic_DNA"/>
</dbReference>
<gene>
    <name evidence="6" type="ORF">LTR09_009143</name>
</gene>
<evidence type="ECO:0000256" key="4">
    <source>
        <dbReference type="ARBA" id="ARBA00023242"/>
    </source>
</evidence>
<dbReference type="CDD" id="cd12148">
    <property type="entry name" value="fungal_TF_MHR"/>
    <property type="match status" value="1"/>
</dbReference>
<dbReference type="PANTHER" id="PTHR46910">
    <property type="entry name" value="TRANSCRIPTION FACTOR PDR1"/>
    <property type="match status" value="1"/>
</dbReference>
<dbReference type="InterPro" id="IPR050987">
    <property type="entry name" value="AtrR-like"/>
</dbReference>
<dbReference type="GO" id="GO:0008270">
    <property type="term" value="F:zinc ion binding"/>
    <property type="evidence" value="ECO:0007669"/>
    <property type="project" value="InterPro"/>
</dbReference>